<reference evidence="10 11" key="1">
    <citation type="journal article" date="2014" name="Genome Announc.">
        <title>Genome Sequence of Gammaproteobacterial Pseudohaliea rubra Type Strain DSM 19751, Isolated from Coastal Seawater of the Mediterranean Sea.</title>
        <authorList>
            <person name="Spring S."/>
            <person name="Fiebig A."/>
            <person name="Riedel T."/>
            <person name="Goker M."/>
            <person name="Klenk H.P."/>
        </authorList>
    </citation>
    <scope>NUCLEOTIDE SEQUENCE [LARGE SCALE GENOMIC DNA]</scope>
    <source>
        <strain evidence="10 11">DSM 19751</strain>
    </source>
</reference>
<dbReference type="GO" id="GO:0000156">
    <property type="term" value="F:phosphorelay response regulator activity"/>
    <property type="evidence" value="ECO:0007669"/>
    <property type="project" value="TreeGrafter"/>
</dbReference>
<protein>
    <submittedName>
        <fullName evidence="10">DNA-binding protein response regulator</fullName>
    </submittedName>
</protein>
<evidence type="ECO:0000313" key="10">
    <source>
        <dbReference type="EMBL" id="KGE04343.1"/>
    </source>
</evidence>
<dbReference type="InterPro" id="IPR001867">
    <property type="entry name" value="OmpR/PhoB-type_DNA-bd"/>
</dbReference>
<evidence type="ECO:0000256" key="7">
    <source>
        <dbReference type="PROSITE-ProRule" id="PRU01091"/>
    </source>
</evidence>
<feature type="domain" description="OmpR/PhoB-type" evidence="9">
    <location>
        <begin position="124"/>
        <end position="222"/>
    </location>
</feature>
<keyword evidence="2" id="KW-0902">Two-component regulatory system</keyword>
<feature type="DNA-binding region" description="OmpR/PhoB-type" evidence="7">
    <location>
        <begin position="124"/>
        <end position="222"/>
    </location>
</feature>
<dbReference type="GO" id="GO:0000976">
    <property type="term" value="F:transcription cis-regulatory region binding"/>
    <property type="evidence" value="ECO:0007669"/>
    <property type="project" value="TreeGrafter"/>
</dbReference>
<proteinExistence type="predicted"/>
<organism evidence="10 11">
    <name type="scientific">Pseudohaliea rubra DSM 19751</name>
    <dbReference type="NCBI Taxonomy" id="1265313"/>
    <lineage>
        <taxon>Bacteria</taxon>
        <taxon>Pseudomonadati</taxon>
        <taxon>Pseudomonadota</taxon>
        <taxon>Gammaproteobacteria</taxon>
        <taxon>Cellvibrionales</taxon>
        <taxon>Halieaceae</taxon>
        <taxon>Pseudohaliea</taxon>
    </lineage>
</organism>
<evidence type="ECO:0000313" key="11">
    <source>
        <dbReference type="Proteomes" id="UP000029640"/>
    </source>
</evidence>
<evidence type="ECO:0000259" key="8">
    <source>
        <dbReference type="PROSITE" id="PS50110"/>
    </source>
</evidence>
<evidence type="ECO:0000256" key="1">
    <source>
        <dbReference type="ARBA" id="ARBA00022553"/>
    </source>
</evidence>
<feature type="modified residue" description="4-aspartylphosphate" evidence="6">
    <location>
        <position position="51"/>
    </location>
</feature>
<dbReference type="CDD" id="cd00383">
    <property type="entry name" value="trans_reg_C"/>
    <property type="match status" value="1"/>
</dbReference>
<dbReference type="Gene3D" id="6.10.250.690">
    <property type="match status" value="1"/>
</dbReference>
<keyword evidence="5" id="KW-0804">Transcription</keyword>
<dbReference type="GO" id="GO:0006355">
    <property type="term" value="P:regulation of DNA-templated transcription"/>
    <property type="evidence" value="ECO:0007669"/>
    <property type="project" value="InterPro"/>
</dbReference>
<dbReference type="PROSITE" id="PS51755">
    <property type="entry name" value="OMPR_PHOB"/>
    <property type="match status" value="1"/>
</dbReference>
<dbReference type="SUPFAM" id="SSF46894">
    <property type="entry name" value="C-terminal effector domain of the bipartite response regulators"/>
    <property type="match status" value="1"/>
</dbReference>
<keyword evidence="11" id="KW-1185">Reference proteome</keyword>
<keyword evidence="1 6" id="KW-0597">Phosphoprotein</keyword>
<keyword evidence="3" id="KW-0805">Transcription regulation</keyword>
<sequence length="227" mass="25439">MRLLVVEDDARLHERLAGHFRAAGFVVDEAPDGREAAWLASEYPCDIAIVDLGLPDVAGIDLIARWRNDGLAMPILILTARADWQDKVGGLEAGADDYVTKPFYLEEVEARVRALLRRVEGRRSAVADYGPLRIDFSARRVCRGQEELTLTAYEYNTLAYLAHRAGEVISRSELLDHLYDHDSDRDGNVIEQFVARLRRKLDPDGSLTPIETVRGAGYRFTLDRASA</sequence>
<dbReference type="SMART" id="SM00862">
    <property type="entry name" value="Trans_reg_C"/>
    <property type="match status" value="1"/>
</dbReference>
<keyword evidence="4 7" id="KW-0238">DNA-binding</keyword>
<dbReference type="SUPFAM" id="SSF52172">
    <property type="entry name" value="CheY-like"/>
    <property type="match status" value="1"/>
</dbReference>
<dbReference type="RefSeq" id="WP_035514979.1">
    <property type="nucleotide sequence ID" value="NZ_KN234752.1"/>
</dbReference>
<dbReference type="GO" id="GO:0032993">
    <property type="term" value="C:protein-DNA complex"/>
    <property type="evidence" value="ECO:0007669"/>
    <property type="project" value="TreeGrafter"/>
</dbReference>
<dbReference type="InterPro" id="IPR001789">
    <property type="entry name" value="Sig_transdc_resp-reg_receiver"/>
</dbReference>
<dbReference type="InterPro" id="IPR039420">
    <property type="entry name" value="WalR-like"/>
</dbReference>
<evidence type="ECO:0000256" key="2">
    <source>
        <dbReference type="ARBA" id="ARBA00023012"/>
    </source>
</evidence>
<name>A0A095VTB7_9GAMM</name>
<dbReference type="EMBL" id="AUVB01000028">
    <property type="protein sequence ID" value="KGE04343.1"/>
    <property type="molecule type" value="Genomic_DNA"/>
</dbReference>
<evidence type="ECO:0000256" key="5">
    <source>
        <dbReference type="ARBA" id="ARBA00023163"/>
    </source>
</evidence>
<evidence type="ECO:0000256" key="3">
    <source>
        <dbReference type="ARBA" id="ARBA00023015"/>
    </source>
</evidence>
<dbReference type="OrthoDB" id="9802426at2"/>
<feature type="domain" description="Response regulatory" evidence="8">
    <location>
        <begin position="2"/>
        <end position="116"/>
    </location>
</feature>
<comment type="caution">
    <text evidence="10">The sequence shown here is derived from an EMBL/GenBank/DDBJ whole genome shotgun (WGS) entry which is preliminary data.</text>
</comment>
<dbReference type="AlphaFoldDB" id="A0A095VTB7"/>
<dbReference type="GO" id="GO:0005829">
    <property type="term" value="C:cytosol"/>
    <property type="evidence" value="ECO:0007669"/>
    <property type="project" value="TreeGrafter"/>
</dbReference>
<accession>A0A095VTB7</accession>
<dbReference type="PANTHER" id="PTHR48111">
    <property type="entry name" value="REGULATOR OF RPOS"/>
    <property type="match status" value="1"/>
</dbReference>
<dbReference type="InterPro" id="IPR011006">
    <property type="entry name" value="CheY-like_superfamily"/>
</dbReference>
<dbReference type="InterPro" id="IPR036388">
    <property type="entry name" value="WH-like_DNA-bd_sf"/>
</dbReference>
<dbReference type="FunFam" id="3.40.50.2300:FF:000002">
    <property type="entry name" value="DNA-binding response regulator PhoP"/>
    <property type="match status" value="1"/>
</dbReference>
<dbReference type="Pfam" id="PF00486">
    <property type="entry name" value="Trans_reg_C"/>
    <property type="match status" value="1"/>
</dbReference>
<dbReference type="PANTHER" id="PTHR48111:SF71">
    <property type="entry name" value="TRANSCRIPTIONAL REGULATORY PROTEIN PHOP"/>
    <property type="match status" value="1"/>
</dbReference>
<dbReference type="Pfam" id="PF00072">
    <property type="entry name" value="Response_reg"/>
    <property type="match status" value="1"/>
</dbReference>
<evidence type="ECO:0000256" key="4">
    <source>
        <dbReference type="ARBA" id="ARBA00023125"/>
    </source>
</evidence>
<dbReference type="PROSITE" id="PS50110">
    <property type="entry name" value="RESPONSE_REGULATORY"/>
    <property type="match status" value="1"/>
</dbReference>
<dbReference type="SMART" id="SM00448">
    <property type="entry name" value="REC"/>
    <property type="match status" value="1"/>
</dbReference>
<gene>
    <name evidence="10" type="ORF">HRUBRA_01029</name>
</gene>
<dbReference type="STRING" id="1265313.HRUBRA_01029"/>
<evidence type="ECO:0000259" key="9">
    <source>
        <dbReference type="PROSITE" id="PS51755"/>
    </source>
</evidence>
<dbReference type="Gene3D" id="1.10.10.10">
    <property type="entry name" value="Winged helix-like DNA-binding domain superfamily/Winged helix DNA-binding domain"/>
    <property type="match status" value="1"/>
</dbReference>
<dbReference type="HOGENOM" id="CLU_000445_30_1_6"/>
<dbReference type="eggNOG" id="COG0745">
    <property type="taxonomic scope" value="Bacteria"/>
</dbReference>
<dbReference type="InterPro" id="IPR016032">
    <property type="entry name" value="Sig_transdc_resp-reg_C-effctor"/>
</dbReference>
<evidence type="ECO:0000256" key="6">
    <source>
        <dbReference type="PROSITE-ProRule" id="PRU00169"/>
    </source>
</evidence>
<dbReference type="Proteomes" id="UP000029640">
    <property type="component" value="Unassembled WGS sequence"/>
</dbReference>
<dbReference type="Gene3D" id="3.40.50.2300">
    <property type="match status" value="1"/>
</dbReference>